<protein>
    <recommendedName>
        <fullName evidence="2">Periplasmic copper-binding protein NosD beta helix domain-containing protein</fullName>
    </recommendedName>
</protein>
<evidence type="ECO:0000259" key="2">
    <source>
        <dbReference type="Pfam" id="PF05048"/>
    </source>
</evidence>
<dbReference type="InterPro" id="IPR012334">
    <property type="entry name" value="Pectin_lyas_fold"/>
</dbReference>
<dbReference type="SUPFAM" id="SSF51126">
    <property type="entry name" value="Pectin lyase-like"/>
    <property type="match status" value="1"/>
</dbReference>
<dbReference type="Proteomes" id="UP000463051">
    <property type="component" value="Unassembled WGS sequence"/>
</dbReference>
<feature type="transmembrane region" description="Helical" evidence="1">
    <location>
        <begin position="411"/>
        <end position="434"/>
    </location>
</feature>
<evidence type="ECO:0000313" key="4">
    <source>
        <dbReference type="Proteomes" id="UP000463051"/>
    </source>
</evidence>
<dbReference type="InterPro" id="IPR006626">
    <property type="entry name" value="PbH1"/>
</dbReference>
<dbReference type="InterPro" id="IPR011050">
    <property type="entry name" value="Pectin_lyase_fold/virulence"/>
</dbReference>
<keyword evidence="4" id="KW-1185">Reference proteome</keyword>
<keyword evidence="1" id="KW-0472">Membrane</keyword>
<dbReference type="AlphaFoldDB" id="A0A7X2H360"/>
<evidence type="ECO:0000313" key="3">
    <source>
        <dbReference type="EMBL" id="MRN52711.1"/>
    </source>
</evidence>
<accession>A0A7X2H360</accession>
<gene>
    <name evidence="3" type="ORF">GJB61_06830</name>
</gene>
<keyword evidence="1" id="KW-0812">Transmembrane</keyword>
<feature type="domain" description="Periplasmic copper-binding protein NosD beta helix" evidence="2">
    <location>
        <begin position="154"/>
        <end position="337"/>
    </location>
</feature>
<dbReference type="SMART" id="SM00710">
    <property type="entry name" value="PbH1"/>
    <property type="match status" value="7"/>
</dbReference>
<dbReference type="EMBL" id="WJXB01000002">
    <property type="protein sequence ID" value="MRN52711.1"/>
    <property type="molecule type" value="Genomic_DNA"/>
</dbReference>
<sequence length="437" mass="47877">MLILMNVVWIVPLNPGIVIASSISQTEAIALQPIIDQAQTGDVLVLAPGTYLGPVVIDKRLTIRGEGVVTLLNHSADSAIQINSNGVKLQEMNIQQDGDGESAAIVVRADQVTLEDLVIHTGGYGIILRGANGGVIRNNIIRWFIPKGQAPGTRGNGIDLYNSHGTKIMENEITYLRDGIYLENSRNTVVDQNKLYYLRYGIHCMYIDGSYVTNNIGEYNITGAMVMGVTNVVVSGNSFRKQNQNVHSQGILLYDVHTSSIVNNTVEGNRVGIYMEQSSDNDLRDNIILRNFIGVQFLGAEGNQFQSNGFIANVIEAEATDSKDNKMNGNFWDSFQGLDVTNVGTSDIPYAINPFYQQLISNNSAYQLFFQSPGMTFLSDMFTNGKEEWSTDHAPLMKLTTGAPAETASSYGIVMVVGWLLLFLSAVTIIYLGVLRI</sequence>
<proteinExistence type="predicted"/>
<organism evidence="3 4">
    <name type="scientific">Paenibacillus monticola</name>
    <dbReference type="NCBI Taxonomy" id="2666075"/>
    <lineage>
        <taxon>Bacteria</taxon>
        <taxon>Bacillati</taxon>
        <taxon>Bacillota</taxon>
        <taxon>Bacilli</taxon>
        <taxon>Bacillales</taxon>
        <taxon>Paenibacillaceae</taxon>
        <taxon>Paenibacillus</taxon>
    </lineage>
</organism>
<dbReference type="InterPro" id="IPR022441">
    <property type="entry name" value="Para_beta_helix_rpt-2"/>
</dbReference>
<evidence type="ECO:0000256" key="1">
    <source>
        <dbReference type="SAM" id="Phobius"/>
    </source>
</evidence>
<dbReference type="NCBIfam" id="TIGR03804">
    <property type="entry name" value="para_beta_helix"/>
    <property type="match status" value="3"/>
</dbReference>
<comment type="caution">
    <text evidence="3">The sequence shown here is derived from an EMBL/GenBank/DDBJ whole genome shotgun (WGS) entry which is preliminary data.</text>
</comment>
<dbReference type="Pfam" id="PF05048">
    <property type="entry name" value="NosD"/>
    <property type="match status" value="1"/>
</dbReference>
<dbReference type="Gene3D" id="2.160.20.10">
    <property type="entry name" value="Single-stranded right-handed beta-helix, Pectin lyase-like"/>
    <property type="match status" value="2"/>
</dbReference>
<keyword evidence="1" id="KW-1133">Transmembrane helix</keyword>
<reference evidence="3 4" key="1">
    <citation type="submission" date="2019-11" db="EMBL/GenBank/DDBJ databases">
        <title>Paenibacillus monticola sp. nov., a novel PGPR strain isolated from mountain sample in China.</title>
        <authorList>
            <person name="Zhao Q."/>
            <person name="Li H.-P."/>
            <person name="Zhang J.-L."/>
        </authorList>
    </citation>
    <scope>NUCLEOTIDE SEQUENCE [LARGE SCALE GENOMIC DNA]</scope>
    <source>
        <strain evidence="3 4">LC-T2</strain>
    </source>
</reference>
<dbReference type="InterPro" id="IPR007742">
    <property type="entry name" value="NosD_dom"/>
</dbReference>
<name>A0A7X2H360_9BACL</name>